<dbReference type="EMBL" id="OJIN01000209">
    <property type="protein sequence ID" value="SPD75594.1"/>
    <property type="molecule type" value="Genomic_DNA"/>
</dbReference>
<organism evidence="1">
    <name type="scientific">uncultured Desulfobacterium sp</name>
    <dbReference type="NCBI Taxonomy" id="201089"/>
    <lineage>
        <taxon>Bacteria</taxon>
        <taxon>Pseudomonadati</taxon>
        <taxon>Thermodesulfobacteriota</taxon>
        <taxon>Desulfobacteria</taxon>
        <taxon>Desulfobacterales</taxon>
        <taxon>Desulfobacteriaceae</taxon>
        <taxon>Desulfobacterium</taxon>
        <taxon>environmental samples</taxon>
    </lineage>
</organism>
<dbReference type="InterPro" id="IPR021728">
    <property type="entry name" value="DUF3300"/>
</dbReference>
<dbReference type="Pfam" id="PF11737">
    <property type="entry name" value="DUF3300"/>
    <property type="match status" value="1"/>
</dbReference>
<sequence length="61" mass="6611">MEGGQNKGLRGDALIAALEKQTWDPSGKSPVNFPQLLKMMNYPAAIYGLSKKRCTKQASGN</sequence>
<reference evidence="1" key="1">
    <citation type="submission" date="2018-01" db="EMBL/GenBank/DDBJ databases">
        <authorList>
            <person name="Regsiter A."/>
            <person name="William W."/>
        </authorList>
    </citation>
    <scope>NUCLEOTIDE SEQUENCE</scope>
    <source>
        <strain evidence="1">TRIP AH-1</strain>
    </source>
</reference>
<evidence type="ECO:0000313" key="1">
    <source>
        <dbReference type="EMBL" id="SPD75594.1"/>
    </source>
</evidence>
<gene>
    <name evidence="1" type="ORF">PITCH_A650015</name>
</gene>
<proteinExistence type="predicted"/>
<dbReference type="AlphaFoldDB" id="A0A445N1L7"/>
<accession>A0A445N1L7</accession>
<protein>
    <submittedName>
        <fullName evidence="1">Uncharacterized protein</fullName>
    </submittedName>
</protein>
<name>A0A445N1L7_9BACT</name>